<dbReference type="InterPro" id="IPR002048">
    <property type="entry name" value="EF_hand_dom"/>
</dbReference>
<gene>
    <name evidence="5" type="ORF">Ae201684_016741</name>
</gene>
<sequence length="746" mass="84034">MSVVCRSPLSHRRPKSSSPTTHSKLSASKVCDLRDPDNPMTVAAPPTRPSTSYNMYPFRGIDTPQISVADTDKQRLEEEIGYLKGQNEALKRLRGHTTRPSLVMQLQEMGKMDRVDAIFKAFQGFDIAHQRNILVGLIQTSDKILTCEIMSDLVQSMAHEEAEALTQKLIKDFGYEAGKKTVNPSVTKLQRFVAGLGATMKAVNAAESASALAAEQNEAEAKAERATFEKMLLLRSEMHQMKENHEVELQFEQDKIKILEDECKELMAKYQDALKRIPRPVDTTEKAIQADVIADTKRKKFHDEAGGEKDPFKGISDVVAEANLSAKKIRKIFAKKRAFTLPDVTGQIVTLYQAKMTQDIHDDFNGKSRSAFLGLIEDIFILYYGLKELAIGQLLCIDTAIHKFCETNARVRLFGMLIGSNAPTCTTQRMGRSPEALDFFLFVVGIVFHVGHYATQYDHALATAKVLKSRFGDGIPHSPHSTRIHVGEAIHAVQIAFAFDENQGSAQHSDCVQLVKALALDETIDLDQFLEQVMLHWFTIYDSQVVYMKKLFERMDEDKNGVLEFHEFIGVVQKLDPEMTQRDALALYNRVAGTDNVIDCKEFTSCMIRHQQNLILKTYFGSAKLHESSGGKTSFVFHTEKTLKHLSAMRDKSSAALNELVQNEVDHKSRHAEAKDRHGAIRRESVAQMPCNIMGRLREMVEEAPPTDEFVDDTKSHGRPQRRSFSTENWDTTIDEIIRSVVAHDR</sequence>
<dbReference type="SMART" id="SM00054">
    <property type="entry name" value="EFh"/>
    <property type="match status" value="1"/>
</dbReference>
<reference evidence="5 6" key="1">
    <citation type="submission" date="2019-07" db="EMBL/GenBank/DDBJ databases">
        <title>Genomics analysis of Aphanomyces spp. identifies a new class of oomycete effector associated with host adaptation.</title>
        <authorList>
            <person name="Gaulin E."/>
        </authorList>
    </citation>
    <scope>NUCLEOTIDE SEQUENCE [LARGE SCALE GENOMIC DNA]</scope>
    <source>
        <strain evidence="5 6">ATCC 201684</strain>
    </source>
</reference>
<name>A0A6G0WBN7_9STRA</name>
<dbReference type="InterPro" id="IPR011992">
    <property type="entry name" value="EF-hand-dom_pair"/>
</dbReference>
<dbReference type="SUPFAM" id="SSF47473">
    <property type="entry name" value="EF-hand"/>
    <property type="match status" value="1"/>
</dbReference>
<accession>A0A6G0WBN7</accession>
<dbReference type="PROSITE" id="PS00018">
    <property type="entry name" value="EF_HAND_1"/>
    <property type="match status" value="1"/>
</dbReference>
<evidence type="ECO:0000256" key="1">
    <source>
        <dbReference type="ARBA" id="ARBA00022837"/>
    </source>
</evidence>
<feature type="compositionally biased region" description="Polar residues" evidence="3">
    <location>
        <begin position="16"/>
        <end position="26"/>
    </location>
</feature>
<keyword evidence="6" id="KW-1185">Reference proteome</keyword>
<keyword evidence="1" id="KW-0106">Calcium</keyword>
<evidence type="ECO:0000256" key="2">
    <source>
        <dbReference type="SAM" id="Coils"/>
    </source>
</evidence>
<evidence type="ECO:0000313" key="5">
    <source>
        <dbReference type="EMBL" id="KAF0724678.1"/>
    </source>
</evidence>
<dbReference type="PROSITE" id="PS50222">
    <property type="entry name" value="EF_HAND_2"/>
    <property type="match status" value="1"/>
</dbReference>
<proteinExistence type="predicted"/>
<dbReference type="PANTHER" id="PTHR34894">
    <property type="entry name" value="SAM-DEPENDENT METHYLTRANSFERASE RSMI, CONSERVED SITE"/>
    <property type="match status" value="1"/>
</dbReference>
<evidence type="ECO:0000313" key="6">
    <source>
        <dbReference type="Proteomes" id="UP000481153"/>
    </source>
</evidence>
<feature type="coiled-coil region" evidence="2">
    <location>
        <begin position="242"/>
        <end position="276"/>
    </location>
</feature>
<dbReference type="VEuPathDB" id="FungiDB:AeMF1_001941"/>
<dbReference type="EMBL" id="VJMJ01000266">
    <property type="protein sequence ID" value="KAF0724678.1"/>
    <property type="molecule type" value="Genomic_DNA"/>
</dbReference>
<evidence type="ECO:0000256" key="3">
    <source>
        <dbReference type="SAM" id="MobiDB-lite"/>
    </source>
</evidence>
<organism evidence="5 6">
    <name type="scientific">Aphanomyces euteiches</name>
    <dbReference type="NCBI Taxonomy" id="100861"/>
    <lineage>
        <taxon>Eukaryota</taxon>
        <taxon>Sar</taxon>
        <taxon>Stramenopiles</taxon>
        <taxon>Oomycota</taxon>
        <taxon>Saprolegniomycetes</taxon>
        <taxon>Saprolegniales</taxon>
        <taxon>Verrucalvaceae</taxon>
        <taxon>Aphanomyces</taxon>
    </lineage>
</organism>
<dbReference type="Gene3D" id="1.10.238.10">
    <property type="entry name" value="EF-hand"/>
    <property type="match status" value="1"/>
</dbReference>
<feature type="domain" description="EF-hand" evidence="4">
    <location>
        <begin position="543"/>
        <end position="578"/>
    </location>
</feature>
<comment type="caution">
    <text evidence="5">The sequence shown here is derived from an EMBL/GenBank/DDBJ whole genome shotgun (WGS) entry which is preliminary data.</text>
</comment>
<keyword evidence="2" id="KW-0175">Coiled coil</keyword>
<dbReference type="Proteomes" id="UP000481153">
    <property type="component" value="Unassembled WGS sequence"/>
</dbReference>
<dbReference type="PANTHER" id="PTHR34894:SF5">
    <property type="entry name" value="EF-HAND DOMAIN-CONTAINING PROTEIN"/>
    <property type="match status" value="1"/>
</dbReference>
<dbReference type="AlphaFoldDB" id="A0A6G0WBN7"/>
<feature type="region of interest" description="Disordered" evidence="3">
    <location>
        <begin position="706"/>
        <end position="727"/>
    </location>
</feature>
<evidence type="ECO:0000259" key="4">
    <source>
        <dbReference type="PROSITE" id="PS50222"/>
    </source>
</evidence>
<feature type="region of interest" description="Disordered" evidence="3">
    <location>
        <begin position="1"/>
        <end position="53"/>
    </location>
</feature>
<dbReference type="InterPro" id="IPR018247">
    <property type="entry name" value="EF_Hand_1_Ca_BS"/>
</dbReference>
<protein>
    <recommendedName>
        <fullName evidence="4">EF-hand domain-containing protein</fullName>
    </recommendedName>
</protein>
<dbReference type="GO" id="GO:0005509">
    <property type="term" value="F:calcium ion binding"/>
    <property type="evidence" value="ECO:0007669"/>
    <property type="project" value="InterPro"/>
</dbReference>